<dbReference type="Gene3D" id="3.30.1140.32">
    <property type="entry name" value="Ribosomal protein S3, C-terminal domain"/>
    <property type="match status" value="1"/>
</dbReference>
<evidence type="ECO:0000256" key="2">
    <source>
        <dbReference type="ARBA" id="ARBA00022980"/>
    </source>
</evidence>
<organism evidence="5 6">
    <name type="scientific">Castanea mollissima</name>
    <name type="common">Chinese chestnut</name>
    <dbReference type="NCBI Taxonomy" id="60419"/>
    <lineage>
        <taxon>Eukaryota</taxon>
        <taxon>Viridiplantae</taxon>
        <taxon>Streptophyta</taxon>
        <taxon>Embryophyta</taxon>
        <taxon>Tracheophyta</taxon>
        <taxon>Spermatophyta</taxon>
        <taxon>Magnoliopsida</taxon>
        <taxon>eudicotyledons</taxon>
        <taxon>Gunneridae</taxon>
        <taxon>Pentapetalae</taxon>
        <taxon>rosids</taxon>
        <taxon>fabids</taxon>
        <taxon>Fagales</taxon>
        <taxon>Fagaceae</taxon>
        <taxon>Castanea</taxon>
    </lineage>
</organism>
<evidence type="ECO:0000256" key="3">
    <source>
        <dbReference type="ARBA" id="ARBA00023274"/>
    </source>
</evidence>
<keyword evidence="3" id="KW-0687">Ribonucleoprotein</keyword>
<keyword evidence="2" id="KW-0689">Ribosomal protein</keyword>
<feature type="compositionally biased region" description="Polar residues" evidence="4">
    <location>
        <begin position="74"/>
        <end position="99"/>
    </location>
</feature>
<protein>
    <submittedName>
        <fullName evidence="5">Uncharacterized protein</fullName>
    </submittedName>
</protein>
<dbReference type="GO" id="GO:1990904">
    <property type="term" value="C:ribonucleoprotein complex"/>
    <property type="evidence" value="ECO:0007669"/>
    <property type="project" value="UniProtKB-KW"/>
</dbReference>
<dbReference type="OrthoDB" id="10248446at2759"/>
<evidence type="ECO:0000256" key="1">
    <source>
        <dbReference type="ARBA" id="ARBA00010761"/>
    </source>
</evidence>
<comment type="similarity">
    <text evidence="1">Belongs to the universal ribosomal protein uS3 family.</text>
</comment>
<keyword evidence="6" id="KW-1185">Reference proteome</keyword>
<feature type="compositionally biased region" description="Low complexity" evidence="4">
    <location>
        <begin position="122"/>
        <end position="140"/>
    </location>
</feature>
<dbReference type="InterPro" id="IPR036419">
    <property type="entry name" value="Ribosomal_S3_C_sf"/>
</dbReference>
<dbReference type="Proteomes" id="UP000737018">
    <property type="component" value="Unassembled WGS sequence"/>
</dbReference>
<proteinExistence type="inferred from homology"/>
<evidence type="ECO:0000313" key="6">
    <source>
        <dbReference type="Proteomes" id="UP000737018"/>
    </source>
</evidence>
<feature type="compositionally biased region" description="Low complexity" evidence="4">
    <location>
        <begin position="53"/>
        <end position="72"/>
    </location>
</feature>
<dbReference type="GO" id="GO:0005840">
    <property type="term" value="C:ribosome"/>
    <property type="evidence" value="ECO:0007669"/>
    <property type="project" value="UniProtKB-KW"/>
</dbReference>
<name>A0A8J4QL94_9ROSI</name>
<evidence type="ECO:0000256" key="4">
    <source>
        <dbReference type="SAM" id="MobiDB-lite"/>
    </source>
</evidence>
<gene>
    <name evidence="5" type="ORF">CMV_020569</name>
</gene>
<sequence>MFKIKIMLNWDPHSKMGPKTPLPDLVTIHTPREEDYFQSPAVATYIEVLPMASTSPSKPRSTITSTPSTPQPSQAPQHLSNPPISVNTSSQAPQPSNPRSADPHHRSTCSSGNGDGDERLSSRSTSLSSQSRRWQQSSQSRRWRRNLVDFESVCG</sequence>
<feature type="region of interest" description="Disordered" evidence="4">
    <location>
        <begin position="52"/>
        <end position="148"/>
    </location>
</feature>
<dbReference type="EMBL" id="JRKL02003851">
    <property type="protein sequence ID" value="KAF3954036.1"/>
    <property type="molecule type" value="Genomic_DNA"/>
</dbReference>
<accession>A0A8J4QL94</accession>
<dbReference type="AlphaFoldDB" id="A0A8J4QL94"/>
<reference evidence="5" key="1">
    <citation type="submission" date="2020-03" db="EMBL/GenBank/DDBJ databases">
        <title>Castanea mollissima Vanexum genome sequencing.</title>
        <authorList>
            <person name="Staton M."/>
        </authorList>
    </citation>
    <scope>NUCLEOTIDE SEQUENCE</scope>
    <source>
        <tissue evidence="5">Leaf</tissue>
    </source>
</reference>
<evidence type="ECO:0000313" key="5">
    <source>
        <dbReference type="EMBL" id="KAF3954036.1"/>
    </source>
</evidence>
<comment type="caution">
    <text evidence="5">The sequence shown here is derived from an EMBL/GenBank/DDBJ whole genome shotgun (WGS) entry which is preliminary data.</text>
</comment>